<dbReference type="Pfam" id="PF02687">
    <property type="entry name" value="FtsX"/>
    <property type="match status" value="1"/>
</dbReference>
<organism evidence="10 11">
    <name type="scientific">Clostridium acidisoli DSM 12555</name>
    <dbReference type="NCBI Taxonomy" id="1121291"/>
    <lineage>
        <taxon>Bacteria</taxon>
        <taxon>Bacillati</taxon>
        <taxon>Bacillota</taxon>
        <taxon>Clostridia</taxon>
        <taxon>Eubacteriales</taxon>
        <taxon>Clostridiaceae</taxon>
        <taxon>Clostridium</taxon>
    </lineage>
</organism>
<dbReference type="STRING" id="1121291.SAMN02745134_03184"/>
<feature type="domain" description="ABC3 transporter permease C-terminal" evidence="8">
    <location>
        <begin position="306"/>
        <end position="429"/>
    </location>
</feature>
<dbReference type="InterPro" id="IPR050250">
    <property type="entry name" value="Macrolide_Exporter_MacB"/>
</dbReference>
<keyword evidence="4 7" id="KW-1133">Transmembrane helix</keyword>
<evidence type="ECO:0000256" key="4">
    <source>
        <dbReference type="ARBA" id="ARBA00022989"/>
    </source>
</evidence>
<keyword evidence="2" id="KW-1003">Cell membrane</keyword>
<protein>
    <submittedName>
        <fullName evidence="10">Putative ABC transport system permease protein</fullName>
    </submittedName>
</protein>
<feature type="domain" description="MacB-like periplasmic core" evidence="9">
    <location>
        <begin position="21"/>
        <end position="277"/>
    </location>
</feature>
<evidence type="ECO:0000256" key="7">
    <source>
        <dbReference type="SAM" id="Phobius"/>
    </source>
</evidence>
<reference evidence="10 11" key="1">
    <citation type="submission" date="2017-04" db="EMBL/GenBank/DDBJ databases">
        <authorList>
            <person name="Afonso C.L."/>
            <person name="Miller P.J."/>
            <person name="Scott M.A."/>
            <person name="Spackman E."/>
            <person name="Goraichik I."/>
            <person name="Dimitrov K.M."/>
            <person name="Suarez D.L."/>
            <person name="Swayne D.E."/>
        </authorList>
    </citation>
    <scope>NUCLEOTIDE SEQUENCE [LARGE SCALE GENOMIC DNA]</scope>
    <source>
        <strain evidence="10 11">DSM 12555</strain>
    </source>
</reference>
<gene>
    <name evidence="10" type="ORF">SAMN02745134_03184</name>
</gene>
<feature type="transmembrane region" description="Helical" evidence="7">
    <location>
        <begin position="357"/>
        <end position="381"/>
    </location>
</feature>
<comment type="similarity">
    <text evidence="6">Belongs to the ABC-4 integral membrane protein family.</text>
</comment>
<dbReference type="RefSeq" id="WP_084117134.1">
    <property type="nucleotide sequence ID" value="NZ_FWXH01000017.1"/>
</dbReference>
<evidence type="ECO:0000256" key="6">
    <source>
        <dbReference type="ARBA" id="ARBA00038076"/>
    </source>
</evidence>
<evidence type="ECO:0000259" key="9">
    <source>
        <dbReference type="Pfam" id="PF12704"/>
    </source>
</evidence>
<evidence type="ECO:0000256" key="5">
    <source>
        <dbReference type="ARBA" id="ARBA00023136"/>
    </source>
</evidence>
<comment type="subcellular location">
    <subcellularLocation>
        <location evidence="1">Cell membrane</location>
        <topology evidence="1">Multi-pass membrane protein</topology>
    </subcellularLocation>
</comment>
<name>A0A1W1XV83_9CLOT</name>
<keyword evidence="3 7" id="KW-0812">Transmembrane</keyword>
<evidence type="ECO:0000259" key="8">
    <source>
        <dbReference type="Pfam" id="PF02687"/>
    </source>
</evidence>
<dbReference type="PANTHER" id="PTHR30572:SF4">
    <property type="entry name" value="ABC TRANSPORTER PERMEASE YTRF"/>
    <property type="match status" value="1"/>
</dbReference>
<feature type="transmembrane region" description="Helical" evidence="7">
    <location>
        <begin position="21"/>
        <end position="41"/>
    </location>
</feature>
<keyword evidence="11" id="KW-1185">Reference proteome</keyword>
<sequence>MKLIDCIKMAFGDLNKRKLRTILTSFGIAIGTMLVILMSGLGQGIQTISNDEMKQMDTFRIITVKPQQQVNKDETKDKKIDISTLNKFKNIKGVSNVLASINTTATEISLDNKSAKKIDVKGSNLNFPIFSDAEKNELKANKKKVKKYGSKEIIAGSNLKKDDKNSVLLGQGLLKKLGVTDYKNVIGKTVSLTVSFPKIQGMQEKAPLTLHLTISGVVNKGYSLGGYTVTTSDETAAQIQEYYMGSTNYINDKGYDSVSVECKTMADVTSVNNAITKIGYVTNSEASYADQSNTMLTILKVLLTAAGVIVLLVASIGVINTMSMAVHEKTKSIGIMKAEGASKKTIRRIFIVQSGSLGFVGGAFGAIIAVVLGLVINKVLIAYNVGGIEAGMKLVDIKPSIILFTMIFTIVVAMLAGIIPARKAAKLNPVDSLRFE</sequence>
<evidence type="ECO:0000256" key="2">
    <source>
        <dbReference type="ARBA" id="ARBA00022475"/>
    </source>
</evidence>
<dbReference type="Pfam" id="PF12704">
    <property type="entry name" value="MacB_PCD"/>
    <property type="match status" value="1"/>
</dbReference>
<evidence type="ECO:0000313" key="10">
    <source>
        <dbReference type="EMBL" id="SMC27438.1"/>
    </source>
</evidence>
<evidence type="ECO:0000313" key="11">
    <source>
        <dbReference type="Proteomes" id="UP000192468"/>
    </source>
</evidence>
<dbReference type="PANTHER" id="PTHR30572">
    <property type="entry name" value="MEMBRANE COMPONENT OF TRANSPORTER-RELATED"/>
    <property type="match status" value="1"/>
</dbReference>
<dbReference type="AlphaFoldDB" id="A0A1W1XV83"/>
<accession>A0A1W1XV83</accession>
<feature type="transmembrane region" description="Helical" evidence="7">
    <location>
        <begin position="401"/>
        <end position="419"/>
    </location>
</feature>
<evidence type="ECO:0000256" key="3">
    <source>
        <dbReference type="ARBA" id="ARBA00022692"/>
    </source>
</evidence>
<dbReference type="GO" id="GO:0005886">
    <property type="term" value="C:plasma membrane"/>
    <property type="evidence" value="ECO:0007669"/>
    <property type="project" value="UniProtKB-SubCell"/>
</dbReference>
<feature type="transmembrane region" description="Helical" evidence="7">
    <location>
        <begin position="301"/>
        <end position="326"/>
    </location>
</feature>
<dbReference type="GO" id="GO:0022857">
    <property type="term" value="F:transmembrane transporter activity"/>
    <property type="evidence" value="ECO:0007669"/>
    <property type="project" value="TreeGrafter"/>
</dbReference>
<evidence type="ECO:0000256" key="1">
    <source>
        <dbReference type="ARBA" id="ARBA00004651"/>
    </source>
</evidence>
<dbReference type="OrthoDB" id="9770099at2"/>
<dbReference type="EMBL" id="FWXH01000017">
    <property type="protein sequence ID" value="SMC27438.1"/>
    <property type="molecule type" value="Genomic_DNA"/>
</dbReference>
<dbReference type="Proteomes" id="UP000192468">
    <property type="component" value="Unassembled WGS sequence"/>
</dbReference>
<dbReference type="InterPro" id="IPR025857">
    <property type="entry name" value="MacB_PCD"/>
</dbReference>
<dbReference type="InterPro" id="IPR003838">
    <property type="entry name" value="ABC3_permease_C"/>
</dbReference>
<proteinExistence type="inferred from homology"/>
<keyword evidence="5 7" id="KW-0472">Membrane</keyword>